<dbReference type="GO" id="GO:0046872">
    <property type="term" value="F:metal ion binding"/>
    <property type="evidence" value="ECO:0007669"/>
    <property type="project" value="UniProtKB-KW"/>
</dbReference>
<evidence type="ECO:0000256" key="5">
    <source>
        <dbReference type="ARBA" id="ARBA00022786"/>
    </source>
</evidence>
<evidence type="ECO:0000256" key="7">
    <source>
        <dbReference type="ARBA" id="ARBA00022840"/>
    </source>
</evidence>
<evidence type="ECO:0000256" key="3">
    <source>
        <dbReference type="ARBA" id="ARBA00022723"/>
    </source>
</evidence>
<comment type="subunit">
    <text evidence="8">Heterodimer.</text>
</comment>
<dbReference type="UniPathway" id="UPA00886"/>
<feature type="binding site" evidence="11">
    <location>
        <position position="165"/>
    </location>
    <ligand>
        <name>Zn(2+)</name>
        <dbReference type="ChEBI" id="CHEBI:29105"/>
    </ligand>
</feature>
<feature type="compositionally biased region" description="Acidic residues" evidence="12">
    <location>
        <begin position="615"/>
        <end position="627"/>
    </location>
</feature>
<comment type="similarity">
    <text evidence="2 8">Belongs to the ubiquitin-activating E1 family.</text>
</comment>
<dbReference type="GO" id="GO:0005524">
    <property type="term" value="F:ATP binding"/>
    <property type="evidence" value="ECO:0007669"/>
    <property type="project" value="UniProtKB-UniRule"/>
</dbReference>
<feature type="binding site" evidence="11">
    <location>
        <position position="168"/>
    </location>
    <ligand>
        <name>Zn(2+)</name>
        <dbReference type="ChEBI" id="CHEBI:29105"/>
    </ligand>
</feature>
<feature type="region of interest" description="Disordered" evidence="12">
    <location>
        <begin position="580"/>
        <end position="627"/>
    </location>
</feature>
<dbReference type="Pfam" id="PF00899">
    <property type="entry name" value="ThiF"/>
    <property type="match status" value="1"/>
</dbReference>
<proteinExistence type="inferred from homology"/>
<dbReference type="PANTHER" id="PTHR10953:SF5">
    <property type="entry name" value="SUMO-ACTIVATING ENZYME SUBUNIT 2"/>
    <property type="match status" value="1"/>
</dbReference>
<sequence>MTDSGRLAHLECALSADLTKTLGDASILMVGAGGIGCELLKTLLLSGVKNITVVDLDTIDLSNLNRQFLFQKQHISKAKAHVARESALRFNPEANIVSHHANIKDPQFDVAFFRGFTVVMNALDNLEARSYVNLMCLAADRPLVEAGTTGFQGQSYVIKRRKTACYDCLPKVLPKTYAVCTIRSTPSLPIHCIVWAKSYLFSQLFGPPSESEDPVLDTREDEGNAEEISKLKDESEALKAIKDAMGTDKFPRMVFEKVFNTDVNRLLSMHDMWKSRKPPTPLVYDELASEEEKETQTRKGRSKGKGKAQKNAPESGDRERLEWEQKVWSVEESVGVFLKSLRVLATRYQEVRKSDPESGLSFDKDDDPVMDFVAATANLRAHVYGIPQQCRFNTKQMAGSIIPAVATSNAIIAGVMVLHLFKLLTPSEVPLSGIKRATLGTSTGRGTILGAGSNEAPNPVCAVCNAGFVVVETDVEKAKLKDIVEIVKGSDHLGLKGEVSINHKNLLIYEDDDLEDNVDKTLQEVHITHGKNLQILVDDDDAGVKRTVYLFVLHRDNLPTLFTLSGDKGVDIPTVASRVAEESNNAKRPREEGLEERDEGTKRLRTDGGSHDDPIVIDEVEDTIELD</sequence>
<dbReference type="Proteomes" id="UP000070544">
    <property type="component" value="Unassembled WGS sequence"/>
</dbReference>
<feature type="domain" description="Ubiquitin/SUMO-activating enzyme ubiquitin-like" evidence="15">
    <location>
        <begin position="471"/>
        <end position="557"/>
    </location>
</feature>
<feature type="active site" description="Glycyl thioester intermediate" evidence="9">
    <location>
        <position position="180"/>
    </location>
</feature>
<feature type="binding site" evidence="11">
    <location>
        <position position="461"/>
    </location>
    <ligand>
        <name>Zn(2+)</name>
        <dbReference type="ChEBI" id="CHEBI:29105"/>
    </ligand>
</feature>
<dbReference type="InterPro" id="IPR045886">
    <property type="entry name" value="ThiF/MoeB/HesA"/>
</dbReference>
<dbReference type="FunFam" id="3.50.50.80:FF:000002">
    <property type="entry name" value="SUMO-activating enzyme subunit 2"/>
    <property type="match status" value="1"/>
</dbReference>
<dbReference type="Gene3D" id="1.10.10.520">
    <property type="entry name" value="Ubiquitin activating enzymes (Uba3). Chain: B, domain 2"/>
    <property type="match status" value="1"/>
</dbReference>
<feature type="compositionally biased region" description="Basic and acidic residues" evidence="12">
    <location>
        <begin position="580"/>
        <end position="592"/>
    </location>
</feature>
<dbReference type="PIRSF" id="PIRSF039133">
    <property type="entry name" value="SUMO_E1B"/>
    <property type="match status" value="1"/>
</dbReference>
<evidence type="ECO:0000256" key="9">
    <source>
        <dbReference type="PIRSR" id="PIRSR039133-1"/>
    </source>
</evidence>
<keyword evidence="3 8" id="KW-0479">Metal-binding</keyword>
<dbReference type="GO" id="GO:0005737">
    <property type="term" value="C:cytoplasm"/>
    <property type="evidence" value="ECO:0007669"/>
    <property type="project" value="TreeGrafter"/>
</dbReference>
<dbReference type="GO" id="GO:0016925">
    <property type="term" value="P:protein sumoylation"/>
    <property type="evidence" value="ECO:0007669"/>
    <property type="project" value="UniProtKB-UniRule"/>
</dbReference>
<dbReference type="InterPro" id="IPR035985">
    <property type="entry name" value="Ubiquitin-activating_enz"/>
</dbReference>
<dbReference type="Pfam" id="PF14732">
    <property type="entry name" value="UAE_UbL"/>
    <property type="match status" value="1"/>
</dbReference>
<dbReference type="AlphaFoldDB" id="A0A139A3B5"/>
<comment type="pathway">
    <text evidence="1 8">Protein modification; protein sumoylation.</text>
</comment>
<evidence type="ECO:0000256" key="8">
    <source>
        <dbReference type="PIRNR" id="PIRNR039133"/>
    </source>
</evidence>
<evidence type="ECO:0000256" key="4">
    <source>
        <dbReference type="ARBA" id="ARBA00022741"/>
    </source>
</evidence>
<feature type="binding site" evidence="10">
    <location>
        <begin position="124"/>
        <end position="129"/>
    </location>
    <ligand>
        <name>ATP</name>
        <dbReference type="ChEBI" id="CHEBI:30616"/>
    </ligand>
</feature>
<evidence type="ECO:0000259" key="14">
    <source>
        <dbReference type="Pfam" id="PF10585"/>
    </source>
</evidence>
<dbReference type="EMBL" id="KQ965812">
    <property type="protein sequence ID" value="KXS10873.1"/>
    <property type="molecule type" value="Genomic_DNA"/>
</dbReference>
<dbReference type="PANTHER" id="PTHR10953">
    <property type="entry name" value="UBIQUITIN-ACTIVATING ENZYME E1"/>
    <property type="match status" value="1"/>
</dbReference>
<dbReference type="InterPro" id="IPR030661">
    <property type="entry name" value="Uba2"/>
</dbReference>
<evidence type="ECO:0000256" key="12">
    <source>
        <dbReference type="SAM" id="MobiDB-lite"/>
    </source>
</evidence>
<dbReference type="OMA" id="TPSEHIH"/>
<dbReference type="Gene3D" id="3.50.50.80">
    <property type="entry name" value="Ubiquitin-activating enzyme E1, inactive adenylation domain, subdomain 1"/>
    <property type="match status" value="1"/>
</dbReference>
<dbReference type="GO" id="GO:0019948">
    <property type="term" value="F:SUMO activating enzyme activity"/>
    <property type="evidence" value="ECO:0007669"/>
    <property type="project" value="UniProtKB-UniRule"/>
</dbReference>
<evidence type="ECO:0000256" key="10">
    <source>
        <dbReference type="PIRSR" id="PIRSR039133-2"/>
    </source>
</evidence>
<protein>
    <recommendedName>
        <fullName evidence="8">Ubiquitin-activating enzyme E1-like</fullName>
    </recommendedName>
</protein>
<evidence type="ECO:0000256" key="6">
    <source>
        <dbReference type="ARBA" id="ARBA00022833"/>
    </source>
</evidence>
<dbReference type="InterPro" id="IPR042449">
    <property type="entry name" value="Ub-E1_IAD_1"/>
</dbReference>
<dbReference type="Gene3D" id="3.10.290.20">
    <property type="entry name" value="Ubiquitin-like 2 activating enzyme e1b. Chain: B, domain 3"/>
    <property type="match status" value="1"/>
</dbReference>
<keyword evidence="7 8" id="KW-0067">ATP-binding</keyword>
<dbReference type="InterPro" id="IPR023318">
    <property type="entry name" value="Ub_act_enz_dom_a_sf"/>
</dbReference>
<dbReference type="GO" id="GO:0031510">
    <property type="term" value="C:SUMO activating enzyme complex"/>
    <property type="evidence" value="ECO:0007669"/>
    <property type="project" value="UniProtKB-UniRule"/>
</dbReference>
<reference evidence="16 17" key="1">
    <citation type="journal article" date="2015" name="Genome Biol. Evol.">
        <title>Phylogenomic analyses indicate that early fungi evolved digesting cell walls of algal ancestors of land plants.</title>
        <authorList>
            <person name="Chang Y."/>
            <person name="Wang S."/>
            <person name="Sekimoto S."/>
            <person name="Aerts A.L."/>
            <person name="Choi C."/>
            <person name="Clum A."/>
            <person name="LaButti K.M."/>
            <person name="Lindquist E.A."/>
            <person name="Yee Ngan C."/>
            <person name="Ohm R.A."/>
            <person name="Salamov A.A."/>
            <person name="Grigoriev I.V."/>
            <person name="Spatafora J.W."/>
            <person name="Berbee M.L."/>
        </authorList>
    </citation>
    <scope>NUCLEOTIDE SEQUENCE [LARGE SCALE GENOMIC DNA]</scope>
    <source>
        <strain evidence="16 17">JEL478</strain>
    </source>
</reference>
<feature type="binding site" evidence="10">
    <location>
        <begin position="31"/>
        <end position="36"/>
    </location>
    <ligand>
        <name>ATP</name>
        <dbReference type="ChEBI" id="CHEBI:30616"/>
    </ligand>
</feature>
<feature type="binding site" evidence="11">
    <location>
        <position position="464"/>
    </location>
    <ligand>
        <name>Zn(2+)</name>
        <dbReference type="ChEBI" id="CHEBI:29105"/>
    </ligand>
</feature>
<feature type="binding site" evidence="10">
    <location>
        <position position="79"/>
    </location>
    <ligand>
        <name>ATP</name>
        <dbReference type="ChEBI" id="CHEBI:30616"/>
    </ligand>
</feature>
<feature type="compositionally biased region" description="Basic and acidic residues" evidence="12">
    <location>
        <begin position="599"/>
        <end position="614"/>
    </location>
</feature>
<evidence type="ECO:0000313" key="17">
    <source>
        <dbReference type="Proteomes" id="UP000070544"/>
    </source>
</evidence>
<feature type="binding site" evidence="10">
    <location>
        <position position="55"/>
    </location>
    <ligand>
        <name>ATP</name>
        <dbReference type="ChEBI" id="CHEBI:30616"/>
    </ligand>
</feature>
<feature type="compositionally biased region" description="Basic residues" evidence="12">
    <location>
        <begin position="298"/>
        <end position="308"/>
    </location>
</feature>
<dbReference type="Pfam" id="PF10585">
    <property type="entry name" value="UBA_E1_SCCH"/>
    <property type="match status" value="1"/>
</dbReference>
<dbReference type="InterPro" id="IPR019572">
    <property type="entry name" value="UBA_E1_SCCH"/>
</dbReference>
<dbReference type="SUPFAM" id="SSF69572">
    <property type="entry name" value="Activating enzymes of the ubiquitin-like proteins"/>
    <property type="match status" value="1"/>
</dbReference>
<feature type="domain" description="THIF-type NAD/FAD binding fold" evidence="13">
    <location>
        <begin position="15"/>
        <end position="427"/>
    </location>
</feature>
<evidence type="ECO:0000259" key="13">
    <source>
        <dbReference type="Pfam" id="PF00899"/>
    </source>
</evidence>
<evidence type="ECO:0000259" key="15">
    <source>
        <dbReference type="Pfam" id="PF14732"/>
    </source>
</evidence>
<evidence type="ECO:0000256" key="11">
    <source>
        <dbReference type="PIRSR" id="PIRSR039133-3"/>
    </source>
</evidence>
<feature type="region of interest" description="Disordered" evidence="12">
    <location>
        <begin position="285"/>
        <end position="321"/>
    </location>
</feature>
<organism evidence="16 17">
    <name type="scientific">Gonapodya prolifera (strain JEL478)</name>
    <name type="common">Monoblepharis prolifera</name>
    <dbReference type="NCBI Taxonomy" id="1344416"/>
    <lineage>
        <taxon>Eukaryota</taxon>
        <taxon>Fungi</taxon>
        <taxon>Fungi incertae sedis</taxon>
        <taxon>Chytridiomycota</taxon>
        <taxon>Chytridiomycota incertae sedis</taxon>
        <taxon>Monoblepharidomycetes</taxon>
        <taxon>Monoblepharidales</taxon>
        <taxon>Gonapodyaceae</taxon>
        <taxon>Gonapodya</taxon>
    </lineage>
</organism>
<evidence type="ECO:0000256" key="2">
    <source>
        <dbReference type="ARBA" id="ARBA00005673"/>
    </source>
</evidence>
<evidence type="ECO:0000256" key="1">
    <source>
        <dbReference type="ARBA" id="ARBA00004718"/>
    </source>
</evidence>
<accession>A0A139A3B5</accession>
<dbReference type="STRING" id="1344416.A0A139A3B5"/>
<dbReference type="OrthoDB" id="10255449at2759"/>
<keyword evidence="4 8" id="KW-0547">Nucleotide-binding</keyword>
<evidence type="ECO:0000313" key="16">
    <source>
        <dbReference type="EMBL" id="KXS10873.1"/>
    </source>
</evidence>
<dbReference type="InterPro" id="IPR028077">
    <property type="entry name" value="UAE_UbL_dom"/>
</dbReference>
<keyword evidence="5 8" id="KW-0833">Ubl conjugation pathway</keyword>
<feature type="domain" description="Ubiquitin-activating enzyme SCCH" evidence="14">
    <location>
        <begin position="318"/>
        <end position="395"/>
    </location>
</feature>
<keyword evidence="6 8" id="KW-0862">Zinc</keyword>
<keyword evidence="17" id="KW-1185">Reference proteome</keyword>
<feature type="binding site" evidence="10">
    <location>
        <begin position="63"/>
        <end position="66"/>
    </location>
    <ligand>
        <name>ATP</name>
        <dbReference type="ChEBI" id="CHEBI:30616"/>
    </ligand>
</feature>
<name>A0A139A3B5_GONPJ</name>
<dbReference type="InterPro" id="IPR000594">
    <property type="entry name" value="ThiF_NAD_FAD-bd"/>
</dbReference>
<gene>
    <name evidence="16" type="ORF">M427DRAFT_36480</name>
</gene>